<keyword evidence="5" id="KW-1185">Reference proteome</keyword>
<keyword evidence="2" id="KW-0472">Membrane</keyword>
<evidence type="ECO:0000313" key="3">
    <source>
        <dbReference type="EMBL" id="ESO06875.1"/>
    </source>
</evidence>
<dbReference type="OrthoDB" id="6223661at2759"/>
<evidence type="ECO:0000256" key="1">
    <source>
        <dbReference type="SAM" id="MobiDB-lite"/>
    </source>
</evidence>
<evidence type="ECO:0000313" key="4">
    <source>
        <dbReference type="EnsemblMetazoa" id="HelroP170905"/>
    </source>
</evidence>
<dbReference type="HOGENOM" id="CLU_2294650_0_0_1"/>
<dbReference type="AlphaFoldDB" id="T1F3K9"/>
<dbReference type="InParanoid" id="T1F3K9"/>
<name>T1F3K9_HELRO</name>
<dbReference type="EMBL" id="AMQM01003697">
    <property type="status" value="NOT_ANNOTATED_CDS"/>
    <property type="molecule type" value="Genomic_DNA"/>
</dbReference>
<evidence type="ECO:0000256" key="2">
    <source>
        <dbReference type="SAM" id="Phobius"/>
    </source>
</evidence>
<sequence length="101" mass="11506">MSKQPQETQHIFSYIAVLNLCGAVNFFRSSKINKSVSKAPFPRCSTTVLGEFFNSWVLKSTLNFVRNEKVVRKGSREFQKNGPEKAKADLATEDSTRIKKY</sequence>
<feature type="transmembrane region" description="Helical" evidence="2">
    <location>
        <begin position="12"/>
        <end position="28"/>
    </location>
</feature>
<dbReference type="PANTHER" id="PTHR10725">
    <property type="entry name" value="THAP DOMAIN-CONTAINING PROTEIN 9"/>
    <property type="match status" value="1"/>
</dbReference>
<reference evidence="4" key="3">
    <citation type="submission" date="2015-06" db="UniProtKB">
        <authorList>
            <consortium name="EnsemblMetazoa"/>
        </authorList>
    </citation>
    <scope>IDENTIFICATION</scope>
</reference>
<dbReference type="CTD" id="20203408"/>
<dbReference type="RefSeq" id="XP_009014971.1">
    <property type="nucleotide sequence ID" value="XM_009016723.1"/>
</dbReference>
<keyword evidence="2" id="KW-0812">Transmembrane</keyword>
<reference evidence="5" key="1">
    <citation type="submission" date="2012-12" db="EMBL/GenBank/DDBJ databases">
        <authorList>
            <person name="Hellsten U."/>
            <person name="Grimwood J."/>
            <person name="Chapman J.A."/>
            <person name="Shapiro H."/>
            <person name="Aerts A."/>
            <person name="Otillar R.P."/>
            <person name="Terry A.Y."/>
            <person name="Boore J.L."/>
            <person name="Simakov O."/>
            <person name="Marletaz F."/>
            <person name="Cho S.-J."/>
            <person name="Edsinger-Gonzales E."/>
            <person name="Havlak P."/>
            <person name="Kuo D.-H."/>
            <person name="Larsson T."/>
            <person name="Lv J."/>
            <person name="Arendt D."/>
            <person name="Savage R."/>
            <person name="Osoegawa K."/>
            <person name="de Jong P."/>
            <person name="Lindberg D.R."/>
            <person name="Seaver E.C."/>
            <person name="Weisblat D.A."/>
            <person name="Putnam N.H."/>
            <person name="Grigoriev I.V."/>
            <person name="Rokhsar D.S."/>
        </authorList>
    </citation>
    <scope>NUCLEOTIDE SEQUENCE</scope>
</reference>
<keyword evidence="2" id="KW-1133">Transmembrane helix</keyword>
<dbReference type="EMBL" id="KB096275">
    <property type="protein sequence ID" value="ESO06875.1"/>
    <property type="molecule type" value="Genomic_DNA"/>
</dbReference>
<accession>T1F3K9</accession>
<reference evidence="3 5" key="2">
    <citation type="journal article" date="2013" name="Nature">
        <title>Insights into bilaterian evolution from three spiralian genomes.</title>
        <authorList>
            <person name="Simakov O."/>
            <person name="Marletaz F."/>
            <person name="Cho S.J."/>
            <person name="Edsinger-Gonzales E."/>
            <person name="Havlak P."/>
            <person name="Hellsten U."/>
            <person name="Kuo D.H."/>
            <person name="Larsson T."/>
            <person name="Lv J."/>
            <person name="Arendt D."/>
            <person name="Savage R."/>
            <person name="Osoegawa K."/>
            <person name="de Jong P."/>
            <person name="Grimwood J."/>
            <person name="Chapman J.A."/>
            <person name="Shapiro H."/>
            <person name="Aerts A."/>
            <person name="Otillar R.P."/>
            <person name="Terry A.Y."/>
            <person name="Boore J.L."/>
            <person name="Grigoriev I.V."/>
            <person name="Lindberg D.R."/>
            <person name="Seaver E.C."/>
            <person name="Weisblat D.A."/>
            <person name="Putnam N.H."/>
            <person name="Rokhsar D.S."/>
        </authorList>
    </citation>
    <scope>NUCLEOTIDE SEQUENCE</scope>
</reference>
<dbReference type="EnsemblMetazoa" id="HelroT170905">
    <property type="protein sequence ID" value="HelroP170905"/>
    <property type="gene ID" value="HelroG170905"/>
</dbReference>
<proteinExistence type="predicted"/>
<evidence type="ECO:0000313" key="5">
    <source>
        <dbReference type="Proteomes" id="UP000015101"/>
    </source>
</evidence>
<organism evidence="4 5">
    <name type="scientific">Helobdella robusta</name>
    <name type="common">Californian leech</name>
    <dbReference type="NCBI Taxonomy" id="6412"/>
    <lineage>
        <taxon>Eukaryota</taxon>
        <taxon>Metazoa</taxon>
        <taxon>Spiralia</taxon>
        <taxon>Lophotrochozoa</taxon>
        <taxon>Annelida</taxon>
        <taxon>Clitellata</taxon>
        <taxon>Hirudinea</taxon>
        <taxon>Rhynchobdellida</taxon>
        <taxon>Glossiphoniidae</taxon>
        <taxon>Helobdella</taxon>
    </lineage>
</organism>
<dbReference type="Proteomes" id="UP000015101">
    <property type="component" value="Unassembled WGS sequence"/>
</dbReference>
<dbReference type="PANTHER" id="PTHR10725:SF74">
    <property type="entry name" value="ERAP1-LIKE C-TERMINAL DOMAIN-CONTAINING PROTEIN"/>
    <property type="match status" value="1"/>
</dbReference>
<protein>
    <submittedName>
        <fullName evidence="3 4">Uncharacterized protein</fullName>
    </submittedName>
</protein>
<feature type="region of interest" description="Disordered" evidence="1">
    <location>
        <begin position="75"/>
        <end position="101"/>
    </location>
</feature>
<gene>
    <name evidence="4" type="primary">20203408</name>
    <name evidence="3" type="ORF">HELRODRAFT_170905</name>
</gene>
<dbReference type="GeneID" id="20203408"/>
<dbReference type="KEGG" id="hro:HELRODRAFT_170905"/>